<organism evidence="2 3">
    <name type="scientific">Wenjunlia tyrosinilytica</name>
    <dbReference type="NCBI Taxonomy" id="1544741"/>
    <lineage>
        <taxon>Bacteria</taxon>
        <taxon>Bacillati</taxon>
        <taxon>Actinomycetota</taxon>
        <taxon>Actinomycetes</taxon>
        <taxon>Kitasatosporales</taxon>
        <taxon>Streptomycetaceae</taxon>
        <taxon>Wenjunlia</taxon>
    </lineage>
</organism>
<protein>
    <submittedName>
        <fullName evidence="2">ABC transporter substrate-binding protein</fullName>
    </submittedName>
</protein>
<dbReference type="Proteomes" id="UP000641932">
    <property type="component" value="Unassembled WGS sequence"/>
</dbReference>
<dbReference type="GO" id="GO:0042597">
    <property type="term" value="C:periplasmic space"/>
    <property type="evidence" value="ECO:0007669"/>
    <property type="project" value="UniProtKB-ARBA"/>
</dbReference>
<name>A0A917ZYE3_9ACTN</name>
<keyword evidence="3" id="KW-1185">Reference proteome</keyword>
<proteinExistence type="predicted"/>
<feature type="domain" description="Solute-binding protein family 5" evidence="1">
    <location>
        <begin position="89"/>
        <end position="447"/>
    </location>
</feature>
<dbReference type="GO" id="GO:0043190">
    <property type="term" value="C:ATP-binding cassette (ABC) transporter complex"/>
    <property type="evidence" value="ECO:0007669"/>
    <property type="project" value="InterPro"/>
</dbReference>
<dbReference type="Pfam" id="PF00496">
    <property type="entry name" value="SBP_bac_5"/>
    <property type="match status" value="1"/>
</dbReference>
<evidence type="ECO:0000313" key="3">
    <source>
        <dbReference type="Proteomes" id="UP000641932"/>
    </source>
</evidence>
<dbReference type="PIRSF" id="PIRSF002741">
    <property type="entry name" value="MppA"/>
    <property type="match status" value="1"/>
</dbReference>
<dbReference type="CDD" id="cd00995">
    <property type="entry name" value="PBP2_NikA_DppA_OppA_like"/>
    <property type="match status" value="1"/>
</dbReference>
<dbReference type="RefSeq" id="WP_189134834.1">
    <property type="nucleotide sequence ID" value="NZ_BMMS01000032.1"/>
</dbReference>
<dbReference type="InterPro" id="IPR030678">
    <property type="entry name" value="Peptide/Ni-bd"/>
</dbReference>
<sequence>MAPVTPPCRTRRGRRQRGALVAGTALILLPTGCTGQDTGVGADQSLSEQTWLVPQDWGAIDPTKEAATNIGAILMALEPLVLATQDGAVRPNLATQSQPDPTTYVYTVRSGVKFSDGAPLTMDDILYSFRIHMGKDSTSNMASFFTDVKSIAITGEHQLTIKLKHPNVQFPNAVAETGIVERKIRKANTGNPGSPGHLNVGTGPFVVSSYAPGNKVVFARNDNYWGKRPAAERITLRLIQDDSARLAAVQSGEITGAFEIPPSQAPVYKRIRGMKIIRGASPSTVLLNLNIRRAPWNDVHVRRAIALALDKNAIVTGVLRGNGKASASVVPTDILNKTLSAQDVAALDKYPFDIAAAKAELAKSSIPGGVHATLMYTQARGSTGLVAQVVAQRLEKIGIKLDIKSVPDAQFTEQLFFKHTAPPSIVDYQTDIPDPISLANYLSNSDNTLAKGGYTNIAEYNSPRQDQILQQYLELPATATKRRSSLLSQALHKLADDEPYVPLYNADYLAVIRKDLTFDQFDGMWWMRRWVDSVHAAG</sequence>
<evidence type="ECO:0000313" key="2">
    <source>
        <dbReference type="EMBL" id="GGO97228.1"/>
    </source>
</evidence>
<accession>A0A917ZYE3</accession>
<dbReference type="InterPro" id="IPR039424">
    <property type="entry name" value="SBP_5"/>
</dbReference>
<reference evidence="2" key="1">
    <citation type="journal article" date="2014" name="Int. J. Syst. Evol. Microbiol.">
        <title>Complete genome sequence of Corynebacterium casei LMG S-19264T (=DSM 44701T), isolated from a smear-ripened cheese.</title>
        <authorList>
            <consortium name="US DOE Joint Genome Institute (JGI-PGF)"/>
            <person name="Walter F."/>
            <person name="Albersmeier A."/>
            <person name="Kalinowski J."/>
            <person name="Ruckert C."/>
        </authorList>
    </citation>
    <scope>NUCLEOTIDE SEQUENCE</scope>
    <source>
        <strain evidence="2">CGMCC 4.7201</strain>
    </source>
</reference>
<gene>
    <name evidence="2" type="ORF">GCM10012280_58550</name>
</gene>
<evidence type="ECO:0000259" key="1">
    <source>
        <dbReference type="Pfam" id="PF00496"/>
    </source>
</evidence>
<dbReference type="AlphaFoldDB" id="A0A917ZYE3"/>
<dbReference type="GO" id="GO:1904680">
    <property type="term" value="F:peptide transmembrane transporter activity"/>
    <property type="evidence" value="ECO:0007669"/>
    <property type="project" value="TreeGrafter"/>
</dbReference>
<dbReference type="PANTHER" id="PTHR30290">
    <property type="entry name" value="PERIPLASMIC BINDING COMPONENT OF ABC TRANSPORTER"/>
    <property type="match status" value="1"/>
</dbReference>
<dbReference type="Gene3D" id="3.90.76.10">
    <property type="entry name" value="Dipeptide-binding Protein, Domain 1"/>
    <property type="match status" value="1"/>
</dbReference>
<reference evidence="2" key="2">
    <citation type="submission" date="2020-09" db="EMBL/GenBank/DDBJ databases">
        <authorList>
            <person name="Sun Q."/>
            <person name="Zhou Y."/>
        </authorList>
    </citation>
    <scope>NUCLEOTIDE SEQUENCE</scope>
    <source>
        <strain evidence="2">CGMCC 4.7201</strain>
    </source>
</reference>
<dbReference type="Gene3D" id="3.40.190.10">
    <property type="entry name" value="Periplasmic binding protein-like II"/>
    <property type="match status" value="1"/>
</dbReference>
<dbReference type="SUPFAM" id="SSF53850">
    <property type="entry name" value="Periplasmic binding protein-like II"/>
    <property type="match status" value="1"/>
</dbReference>
<comment type="caution">
    <text evidence="2">The sequence shown here is derived from an EMBL/GenBank/DDBJ whole genome shotgun (WGS) entry which is preliminary data.</text>
</comment>
<dbReference type="GO" id="GO:0015833">
    <property type="term" value="P:peptide transport"/>
    <property type="evidence" value="ECO:0007669"/>
    <property type="project" value="TreeGrafter"/>
</dbReference>
<dbReference type="Gene3D" id="3.10.105.10">
    <property type="entry name" value="Dipeptide-binding Protein, Domain 3"/>
    <property type="match status" value="1"/>
</dbReference>
<dbReference type="InterPro" id="IPR000914">
    <property type="entry name" value="SBP_5_dom"/>
</dbReference>
<dbReference type="EMBL" id="BMMS01000032">
    <property type="protein sequence ID" value="GGO97228.1"/>
    <property type="molecule type" value="Genomic_DNA"/>
</dbReference>